<dbReference type="AlphaFoldDB" id="A0A7C4KJL4"/>
<organism evidence="2">
    <name type="scientific">Anaerolinea thermolimosa</name>
    <dbReference type="NCBI Taxonomy" id="229919"/>
    <lineage>
        <taxon>Bacteria</taxon>
        <taxon>Bacillati</taxon>
        <taxon>Chloroflexota</taxon>
        <taxon>Anaerolineae</taxon>
        <taxon>Anaerolineales</taxon>
        <taxon>Anaerolineaceae</taxon>
        <taxon>Anaerolinea</taxon>
    </lineage>
</organism>
<comment type="caution">
    <text evidence="2">The sequence shown here is derived from an EMBL/GenBank/DDBJ whole genome shotgun (WGS) entry which is preliminary data.</text>
</comment>
<dbReference type="EMBL" id="DSYK01000721">
    <property type="protein sequence ID" value="HGS23036.1"/>
    <property type="molecule type" value="Genomic_DNA"/>
</dbReference>
<evidence type="ECO:0000256" key="1">
    <source>
        <dbReference type="SAM" id="Phobius"/>
    </source>
</evidence>
<feature type="transmembrane region" description="Helical" evidence="1">
    <location>
        <begin position="63"/>
        <end position="79"/>
    </location>
</feature>
<name>A0A7C4KJL4_9CHLR</name>
<sequence length="172" mass="19569">MKRKRGSMVIGFLLVLAGVAWIAYQYFPQYFQWLPRDWVWPFYIITVGAIFILVALLAGTGGLAVPGCIIATIGGILYYQTTTDDWESWSFIWLLIPASVGIGLIIAALIDRHWKALRVGFWLAAANLIVFSIFWLAFRGSQGIVAKYWPVLLILAGFIFLIESWKPRRRIE</sequence>
<feature type="transmembrane region" description="Helical" evidence="1">
    <location>
        <begin position="119"/>
        <end position="138"/>
    </location>
</feature>
<feature type="transmembrane region" description="Helical" evidence="1">
    <location>
        <begin position="39"/>
        <end position="58"/>
    </location>
</feature>
<evidence type="ECO:0008006" key="3">
    <source>
        <dbReference type="Google" id="ProtNLM"/>
    </source>
</evidence>
<protein>
    <recommendedName>
        <fullName evidence="3">DUF5668 domain-containing protein</fullName>
    </recommendedName>
</protein>
<keyword evidence="1" id="KW-0472">Membrane</keyword>
<feature type="transmembrane region" description="Helical" evidence="1">
    <location>
        <begin position="7"/>
        <end position="27"/>
    </location>
</feature>
<proteinExistence type="predicted"/>
<keyword evidence="1" id="KW-0812">Transmembrane</keyword>
<accession>A0A7C4KJL4</accession>
<feature type="transmembrane region" description="Helical" evidence="1">
    <location>
        <begin position="144"/>
        <end position="162"/>
    </location>
</feature>
<gene>
    <name evidence="2" type="ORF">ENT37_14375</name>
</gene>
<feature type="transmembrane region" description="Helical" evidence="1">
    <location>
        <begin position="91"/>
        <end position="110"/>
    </location>
</feature>
<evidence type="ECO:0000313" key="2">
    <source>
        <dbReference type="EMBL" id="HGS23036.1"/>
    </source>
</evidence>
<keyword evidence="1" id="KW-1133">Transmembrane helix</keyword>
<reference evidence="2" key="1">
    <citation type="journal article" date="2020" name="mSystems">
        <title>Genome- and Community-Level Interaction Insights into Carbon Utilization and Element Cycling Functions of Hydrothermarchaeota in Hydrothermal Sediment.</title>
        <authorList>
            <person name="Zhou Z."/>
            <person name="Liu Y."/>
            <person name="Xu W."/>
            <person name="Pan J."/>
            <person name="Luo Z.H."/>
            <person name="Li M."/>
        </authorList>
    </citation>
    <scope>NUCLEOTIDE SEQUENCE [LARGE SCALE GENOMIC DNA]</scope>
    <source>
        <strain evidence="2">SpSt-573</strain>
    </source>
</reference>